<comment type="similarity">
    <text evidence="2 7">Belongs to the glycosyl hydrolase 27 family.</text>
</comment>
<feature type="compositionally biased region" description="Basic and acidic residues" evidence="8">
    <location>
        <begin position="318"/>
        <end position="328"/>
    </location>
</feature>
<keyword evidence="12" id="KW-1185">Reference proteome</keyword>
<evidence type="ECO:0000256" key="7">
    <source>
        <dbReference type="RuleBase" id="RU361168"/>
    </source>
</evidence>
<evidence type="ECO:0000256" key="4">
    <source>
        <dbReference type="ARBA" id="ARBA00022729"/>
    </source>
</evidence>
<feature type="chain" id="PRO_5007860206" description="Alpha-galactosidase" evidence="9">
    <location>
        <begin position="21"/>
        <end position="381"/>
    </location>
</feature>
<keyword evidence="7" id="KW-1015">Disulfide bond</keyword>
<dbReference type="OrthoDB" id="5795902at2759"/>
<gene>
    <name evidence="11" type="ORF">EXIGLDRAFT_822106</name>
</gene>
<dbReference type="Gene3D" id="3.20.20.70">
    <property type="entry name" value="Aldolase class I"/>
    <property type="match status" value="1"/>
</dbReference>
<dbReference type="CDD" id="cd14792">
    <property type="entry name" value="GH27"/>
    <property type="match status" value="1"/>
</dbReference>
<name>A0A165JKC2_EXIGL</name>
<dbReference type="Proteomes" id="UP000077266">
    <property type="component" value="Unassembled WGS sequence"/>
</dbReference>
<dbReference type="EC" id="3.2.1.22" evidence="3 7"/>
<evidence type="ECO:0000256" key="3">
    <source>
        <dbReference type="ARBA" id="ARBA00012755"/>
    </source>
</evidence>
<evidence type="ECO:0000256" key="9">
    <source>
        <dbReference type="SAM" id="SignalP"/>
    </source>
</evidence>
<organism evidence="11 12">
    <name type="scientific">Exidia glandulosa HHB12029</name>
    <dbReference type="NCBI Taxonomy" id="1314781"/>
    <lineage>
        <taxon>Eukaryota</taxon>
        <taxon>Fungi</taxon>
        <taxon>Dikarya</taxon>
        <taxon>Basidiomycota</taxon>
        <taxon>Agaricomycotina</taxon>
        <taxon>Agaricomycetes</taxon>
        <taxon>Auriculariales</taxon>
        <taxon>Exidiaceae</taxon>
        <taxon>Exidia</taxon>
    </lineage>
</organism>
<reference evidence="11 12" key="1">
    <citation type="journal article" date="2016" name="Mol. Biol. Evol.">
        <title>Comparative Genomics of Early-Diverging Mushroom-Forming Fungi Provides Insights into the Origins of Lignocellulose Decay Capabilities.</title>
        <authorList>
            <person name="Nagy L.G."/>
            <person name="Riley R."/>
            <person name="Tritt A."/>
            <person name="Adam C."/>
            <person name="Daum C."/>
            <person name="Floudas D."/>
            <person name="Sun H."/>
            <person name="Yadav J.S."/>
            <person name="Pangilinan J."/>
            <person name="Larsson K.H."/>
            <person name="Matsuura K."/>
            <person name="Barry K."/>
            <person name="Labutti K."/>
            <person name="Kuo R."/>
            <person name="Ohm R.A."/>
            <person name="Bhattacharya S.S."/>
            <person name="Shirouzu T."/>
            <person name="Yoshinaga Y."/>
            <person name="Martin F.M."/>
            <person name="Grigoriev I.V."/>
            <person name="Hibbett D.S."/>
        </authorList>
    </citation>
    <scope>NUCLEOTIDE SEQUENCE [LARGE SCALE GENOMIC DNA]</scope>
    <source>
        <strain evidence="11 12">HHB12029</strain>
    </source>
</reference>
<dbReference type="GO" id="GO:0005975">
    <property type="term" value="P:carbohydrate metabolic process"/>
    <property type="evidence" value="ECO:0007669"/>
    <property type="project" value="InterPro"/>
</dbReference>
<dbReference type="Pfam" id="PF16499">
    <property type="entry name" value="Melibiase_2"/>
    <property type="match status" value="1"/>
</dbReference>
<keyword evidence="4 9" id="KW-0732">Signal</keyword>
<dbReference type="InterPro" id="IPR013785">
    <property type="entry name" value="Aldolase_TIM"/>
</dbReference>
<feature type="signal peptide" evidence="9">
    <location>
        <begin position="1"/>
        <end position="20"/>
    </location>
</feature>
<dbReference type="InterPro" id="IPR013780">
    <property type="entry name" value="Glyco_hydro_b"/>
</dbReference>
<dbReference type="InParanoid" id="A0A165JKC2"/>
<dbReference type="PRINTS" id="PR00740">
    <property type="entry name" value="GLHYDRLASE27"/>
</dbReference>
<dbReference type="InterPro" id="IPR017853">
    <property type="entry name" value="GH"/>
</dbReference>
<dbReference type="STRING" id="1314781.A0A165JKC2"/>
<keyword evidence="6 7" id="KW-0326">Glycosidase</keyword>
<dbReference type="SUPFAM" id="SSF51445">
    <property type="entry name" value="(Trans)glycosidases"/>
    <property type="match status" value="1"/>
</dbReference>
<evidence type="ECO:0000259" key="10">
    <source>
        <dbReference type="Pfam" id="PF17801"/>
    </source>
</evidence>
<dbReference type="Gene3D" id="2.60.40.1180">
    <property type="entry name" value="Golgi alpha-mannosidase II"/>
    <property type="match status" value="1"/>
</dbReference>
<feature type="domain" description="Alpha galactosidase C-terminal" evidence="10">
    <location>
        <begin position="240"/>
        <end position="315"/>
    </location>
</feature>
<keyword evidence="5 7" id="KW-0378">Hydrolase</keyword>
<proteinExistence type="inferred from homology"/>
<evidence type="ECO:0000256" key="5">
    <source>
        <dbReference type="ARBA" id="ARBA00022801"/>
    </source>
</evidence>
<dbReference type="Pfam" id="PF17801">
    <property type="entry name" value="Melibiase_C"/>
    <property type="match status" value="1"/>
</dbReference>
<dbReference type="AlphaFoldDB" id="A0A165JKC2"/>
<evidence type="ECO:0000256" key="2">
    <source>
        <dbReference type="ARBA" id="ARBA00009743"/>
    </source>
</evidence>
<comment type="catalytic activity">
    <reaction evidence="1 7">
        <text>Hydrolysis of terminal, non-reducing alpha-D-galactose residues in alpha-D-galactosides, including galactose oligosaccharides, galactomannans and galactolipids.</text>
        <dbReference type="EC" id="3.2.1.22"/>
    </reaction>
</comment>
<dbReference type="SUPFAM" id="SSF51011">
    <property type="entry name" value="Glycosyl hydrolase domain"/>
    <property type="match status" value="1"/>
</dbReference>
<protein>
    <recommendedName>
        <fullName evidence="3 7">Alpha-galactosidase</fullName>
        <ecNumber evidence="3 7">3.2.1.22</ecNumber>
    </recommendedName>
    <alternativeName>
        <fullName evidence="7">Melibiase</fullName>
    </alternativeName>
</protein>
<dbReference type="InterPro" id="IPR002241">
    <property type="entry name" value="Glyco_hydro_27"/>
</dbReference>
<evidence type="ECO:0000256" key="8">
    <source>
        <dbReference type="SAM" id="MobiDB-lite"/>
    </source>
</evidence>
<sequence length="381" mass="42183">MRFVGTVLAVSALLVARVEALNNGVARLPVLGYNAAGYPGSWANEKRDLELFNKWGVSLLKYDNCNLPSDNITRQNAIGRYQIMKEAIADVAEESGKPPIIFSLCEWGQQQVWLWGKTVGQSWRTTGDISPQWSSLASIINFNSFITMATDFYGRNDMDMLQLGNGNLSLDEAKAHFTVWALMKSTLLIGTDLRTVTREIVDILTNREILAINQDPVVGTSISPFRWGINPDWTSDSLHPAQYWSGPTQDGVVFMLLNVEDTPATLSFNLTESPWIRAGRQYSVRDLWSHTDEGIAVRSFSRDNVPPHGVVALLLKDAGDSPELKDEPEPGDVTPEPEPKCGASCGPAVSSTGTSGSRRTRMVYADLQMLAYMYVIMTMRL</sequence>
<evidence type="ECO:0000313" key="12">
    <source>
        <dbReference type="Proteomes" id="UP000077266"/>
    </source>
</evidence>
<accession>A0A165JKC2</accession>
<evidence type="ECO:0000313" key="11">
    <source>
        <dbReference type="EMBL" id="KZV94970.1"/>
    </source>
</evidence>
<dbReference type="EMBL" id="KV425965">
    <property type="protein sequence ID" value="KZV94970.1"/>
    <property type="molecule type" value="Genomic_DNA"/>
</dbReference>
<evidence type="ECO:0000256" key="1">
    <source>
        <dbReference type="ARBA" id="ARBA00001255"/>
    </source>
</evidence>
<dbReference type="InterPro" id="IPR041233">
    <property type="entry name" value="Melibiase_C"/>
</dbReference>
<dbReference type="PANTHER" id="PTHR11452:SF61">
    <property type="entry name" value="ALPHA-GALACTOSIDASE B-RELATED"/>
    <property type="match status" value="1"/>
</dbReference>
<dbReference type="GO" id="GO:0004557">
    <property type="term" value="F:alpha-galactosidase activity"/>
    <property type="evidence" value="ECO:0007669"/>
    <property type="project" value="UniProtKB-EC"/>
</dbReference>
<evidence type="ECO:0000256" key="6">
    <source>
        <dbReference type="ARBA" id="ARBA00023295"/>
    </source>
</evidence>
<dbReference type="PANTHER" id="PTHR11452">
    <property type="entry name" value="ALPHA-GALACTOSIDASE/ALPHA-N-ACETYLGALACTOSAMINIDASE"/>
    <property type="match status" value="1"/>
</dbReference>
<feature type="region of interest" description="Disordered" evidence="8">
    <location>
        <begin position="318"/>
        <end position="357"/>
    </location>
</feature>